<name>A0A0S6VTQ6_9BACT</name>
<dbReference type="AlphaFoldDB" id="A0A0S6VTQ6"/>
<keyword evidence="2" id="KW-1185">Reference proteome</keyword>
<gene>
    <name evidence="1" type="ORF">U14_00189</name>
</gene>
<dbReference type="CDD" id="cd07177">
    <property type="entry name" value="terB_like"/>
    <property type="match status" value="1"/>
</dbReference>
<dbReference type="Proteomes" id="UP000030700">
    <property type="component" value="Unassembled WGS sequence"/>
</dbReference>
<accession>A0A0S6VTQ6</accession>
<evidence type="ECO:0000313" key="1">
    <source>
        <dbReference type="EMBL" id="GAK48972.1"/>
    </source>
</evidence>
<evidence type="ECO:0000313" key="2">
    <source>
        <dbReference type="Proteomes" id="UP000030700"/>
    </source>
</evidence>
<sequence>MKTPYSYLELAYLSMQIFANDGKVDMEELNKLLGIALRDNQIDEDEKKILQNIFAQVRQNEVNETVWERIHEIRKKYQF</sequence>
<organism evidence="1">
    <name type="scientific">Candidatus Moduliflexus flocculans</name>
    <dbReference type="NCBI Taxonomy" id="1499966"/>
    <lineage>
        <taxon>Bacteria</taxon>
        <taxon>Candidatus Moduliflexota</taxon>
        <taxon>Candidatus Moduliflexia</taxon>
        <taxon>Candidatus Moduliflexales</taxon>
        <taxon>Candidatus Moduliflexaceae</taxon>
    </lineage>
</organism>
<reference evidence="1" key="1">
    <citation type="journal article" date="2015" name="PeerJ">
        <title>First genomic representation of candidate bacterial phylum KSB3 points to enhanced environmental sensing as a trigger of wastewater bulking.</title>
        <authorList>
            <person name="Sekiguchi Y."/>
            <person name="Ohashi A."/>
            <person name="Parks D.H."/>
            <person name="Yamauchi T."/>
            <person name="Tyson G.W."/>
            <person name="Hugenholtz P."/>
        </authorList>
    </citation>
    <scope>NUCLEOTIDE SEQUENCE [LARGE SCALE GENOMIC DNA]</scope>
</reference>
<dbReference type="EMBL" id="DF820455">
    <property type="protein sequence ID" value="GAK48972.1"/>
    <property type="molecule type" value="Genomic_DNA"/>
</dbReference>
<evidence type="ECO:0008006" key="3">
    <source>
        <dbReference type="Google" id="ProtNLM"/>
    </source>
</evidence>
<proteinExistence type="predicted"/>
<dbReference type="HOGENOM" id="CLU_194615_0_0_0"/>
<dbReference type="STRING" id="1499966.U14_00189"/>
<protein>
    <recommendedName>
        <fullName evidence="3">Co-chaperone DjlA N-terminal domain-containing protein</fullName>
    </recommendedName>
</protein>